<name>A0A127QAD8_9BURK</name>
<dbReference type="KEGG" id="cpra:CPter91_4730"/>
<proteinExistence type="predicted"/>
<gene>
    <name evidence="2" type="ORF">CPter91_4730</name>
</gene>
<feature type="compositionally biased region" description="Polar residues" evidence="1">
    <location>
        <begin position="29"/>
        <end position="44"/>
    </location>
</feature>
<dbReference type="EMBL" id="CP013234">
    <property type="protein sequence ID" value="AMP07029.1"/>
    <property type="molecule type" value="Genomic_DNA"/>
</dbReference>
<evidence type="ECO:0000313" key="2">
    <source>
        <dbReference type="EMBL" id="AMP07029.1"/>
    </source>
</evidence>
<accession>A0A127QAD8</accession>
<reference evidence="2 3" key="1">
    <citation type="submission" date="2015-11" db="EMBL/GenBank/DDBJ databases">
        <title>Exploring the genomic traits of fungus-feeding bacterial genus Collimonas.</title>
        <authorList>
            <person name="Song C."/>
            <person name="Schmidt R."/>
            <person name="de Jager V."/>
            <person name="Krzyzanowska D."/>
            <person name="Jongedijk E."/>
            <person name="Cankar K."/>
            <person name="Beekwilder J."/>
            <person name="van Veen A."/>
            <person name="de Boer W."/>
            <person name="van Veen J.A."/>
            <person name="Garbeva P."/>
        </authorList>
    </citation>
    <scope>NUCLEOTIDE SEQUENCE [LARGE SCALE GENOMIC DNA]</scope>
    <source>
        <strain evidence="2 3">Ter91</strain>
    </source>
</reference>
<organism evidence="2 3">
    <name type="scientific">Collimonas pratensis</name>
    <dbReference type="NCBI Taxonomy" id="279113"/>
    <lineage>
        <taxon>Bacteria</taxon>
        <taxon>Pseudomonadati</taxon>
        <taxon>Pseudomonadota</taxon>
        <taxon>Betaproteobacteria</taxon>
        <taxon>Burkholderiales</taxon>
        <taxon>Oxalobacteraceae</taxon>
        <taxon>Collimonas</taxon>
    </lineage>
</organism>
<sequence>MEVSIDSHETSGYENTSTALSITPEKRSTSTYGKTQYRSSQALL</sequence>
<protein>
    <submittedName>
        <fullName evidence="2">Uncharacterized protein</fullName>
    </submittedName>
</protein>
<feature type="compositionally biased region" description="Polar residues" evidence="1">
    <location>
        <begin position="12"/>
        <end position="21"/>
    </location>
</feature>
<feature type="compositionally biased region" description="Basic and acidic residues" evidence="1">
    <location>
        <begin position="1"/>
        <end position="11"/>
    </location>
</feature>
<dbReference type="AlphaFoldDB" id="A0A127QAD8"/>
<evidence type="ECO:0000256" key="1">
    <source>
        <dbReference type="SAM" id="MobiDB-lite"/>
    </source>
</evidence>
<dbReference type="PATRIC" id="fig|279113.9.peg.4687"/>
<feature type="region of interest" description="Disordered" evidence="1">
    <location>
        <begin position="1"/>
        <end position="44"/>
    </location>
</feature>
<dbReference type="Proteomes" id="UP000074561">
    <property type="component" value="Chromosome"/>
</dbReference>
<evidence type="ECO:0000313" key="3">
    <source>
        <dbReference type="Proteomes" id="UP000074561"/>
    </source>
</evidence>